<dbReference type="Proteomes" id="UP001603857">
    <property type="component" value="Unassembled WGS sequence"/>
</dbReference>
<accession>A0ABD1LE97</accession>
<keyword evidence="3" id="KW-1185">Reference proteome</keyword>
<gene>
    <name evidence="2" type="ORF">Fmac_026234</name>
</gene>
<reference evidence="2 3" key="1">
    <citation type="submission" date="2024-08" db="EMBL/GenBank/DDBJ databases">
        <title>Insights into the chromosomal genome structure of Flemingia macrophylla.</title>
        <authorList>
            <person name="Ding Y."/>
            <person name="Zhao Y."/>
            <person name="Bi W."/>
            <person name="Wu M."/>
            <person name="Zhao G."/>
            <person name="Gong Y."/>
            <person name="Li W."/>
            <person name="Zhang P."/>
        </authorList>
    </citation>
    <scope>NUCLEOTIDE SEQUENCE [LARGE SCALE GENOMIC DNA]</scope>
    <source>
        <strain evidence="2">DYQJB</strain>
        <tissue evidence="2">Leaf</tissue>
    </source>
</reference>
<dbReference type="AlphaFoldDB" id="A0ABD1LE97"/>
<organism evidence="2 3">
    <name type="scientific">Flemingia macrophylla</name>
    <dbReference type="NCBI Taxonomy" id="520843"/>
    <lineage>
        <taxon>Eukaryota</taxon>
        <taxon>Viridiplantae</taxon>
        <taxon>Streptophyta</taxon>
        <taxon>Embryophyta</taxon>
        <taxon>Tracheophyta</taxon>
        <taxon>Spermatophyta</taxon>
        <taxon>Magnoliopsida</taxon>
        <taxon>eudicotyledons</taxon>
        <taxon>Gunneridae</taxon>
        <taxon>Pentapetalae</taxon>
        <taxon>rosids</taxon>
        <taxon>fabids</taxon>
        <taxon>Fabales</taxon>
        <taxon>Fabaceae</taxon>
        <taxon>Papilionoideae</taxon>
        <taxon>50 kb inversion clade</taxon>
        <taxon>NPAAA clade</taxon>
        <taxon>indigoferoid/millettioid clade</taxon>
        <taxon>Phaseoleae</taxon>
        <taxon>Flemingia</taxon>
    </lineage>
</organism>
<name>A0ABD1LE97_9FABA</name>
<comment type="caution">
    <text evidence="2">The sequence shown here is derived from an EMBL/GenBank/DDBJ whole genome shotgun (WGS) entry which is preliminary data.</text>
</comment>
<dbReference type="EMBL" id="JBGMDY010000009">
    <property type="protein sequence ID" value="KAL2321855.1"/>
    <property type="molecule type" value="Genomic_DNA"/>
</dbReference>
<protein>
    <submittedName>
        <fullName evidence="2">Uncharacterized protein</fullName>
    </submittedName>
</protein>
<feature type="region of interest" description="Disordered" evidence="1">
    <location>
        <begin position="226"/>
        <end position="249"/>
    </location>
</feature>
<evidence type="ECO:0000313" key="3">
    <source>
        <dbReference type="Proteomes" id="UP001603857"/>
    </source>
</evidence>
<evidence type="ECO:0000313" key="2">
    <source>
        <dbReference type="EMBL" id="KAL2321855.1"/>
    </source>
</evidence>
<sequence>MNERDRRTLSFPAVHPCEGVSPPTLLASLITLSQSICSHQLHLFPTQRRNARETIRQLTILTMLLQEISPHSITTPPSTILALSELHFTLQKIHFLMHDLTLPGTRLLLLAKAQHVAFLFRAFVRAIATSLDVIPLSSFHVCREIKEFAHLLTRHARNATFLLHPTDARAAETLRTLLSQFARGTEPDLASVQELIDYLRIQTWDDCNTEINFLNEEISLECIHREEKETPIKPKTKPKPKPKADAARS</sequence>
<evidence type="ECO:0000256" key="1">
    <source>
        <dbReference type="SAM" id="MobiDB-lite"/>
    </source>
</evidence>
<proteinExistence type="predicted"/>